<dbReference type="InterPro" id="IPR020615">
    <property type="entry name" value="Thiolase_acyl_enz_int_AS"/>
</dbReference>
<name>A0ABQ5W8L7_9HYPH</name>
<accession>A0ABQ5W8L7</accession>
<dbReference type="InterPro" id="IPR002155">
    <property type="entry name" value="Thiolase"/>
</dbReference>
<evidence type="ECO:0000256" key="4">
    <source>
        <dbReference type="RuleBase" id="RU003557"/>
    </source>
</evidence>
<dbReference type="InterPro" id="IPR020610">
    <property type="entry name" value="Thiolase_AS"/>
</dbReference>
<evidence type="ECO:0000256" key="1">
    <source>
        <dbReference type="ARBA" id="ARBA00010982"/>
    </source>
</evidence>
<dbReference type="InterPro" id="IPR016039">
    <property type="entry name" value="Thiolase-like"/>
</dbReference>
<dbReference type="SUPFAM" id="SSF53901">
    <property type="entry name" value="Thiolase-like"/>
    <property type="match status" value="2"/>
</dbReference>
<evidence type="ECO:0000259" key="6">
    <source>
        <dbReference type="Pfam" id="PF02803"/>
    </source>
</evidence>
<protein>
    <submittedName>
        <fullName evidence="7">Acetyl-CoA acetyltransferase</fullName>
    </submittedName>
</protein>
<dbReference type="PROSITE" id="PS00099">
    <property type="entry name" value="THIOLASE_3"/>
    <property type="match status" value="1"/>
</dbReference>
<evidence type="ECO:0000259" key="5">
    <source>
        <dbReference type="Pfam" id="PF00108"/>
    </source>
</evidence>
<dbReference type="PANTHER" id="PTHR18919">
    <property type="entry name" value="ACETYL-COA C-ACYLTRANSFERASE"/>
    <property type="match status" value="1"/>
</dbReference>
<evidence type="ECO:0000256" key="3">
    <source>
        <dbReference type="ARBA" id="ARBA00023315"/>
    </source>
</evidence>
<feature type="domain" description="Thiolase N-terminal" evidence="5">
    <location>
        <begin position="6"/>
        <end position="262"/>
    </location>
</feature>
<dbReference type="PIRSF" id="PIRSF000429">
    <property type="entry name" value="Ac-CoA_Ac_transf"/>
    <property type="match status" value="1"/>
</dbReference>
<evidence type="ECO:0000313" key="8">
    <source>
        <dbReference type="Proteomes" id="UP001156691"/>
    </source>
</evidence>
<dbReference type="PROSITE" id="PS00098">
    <property type="entry name" value="THIOLASE_1"/>
    <property type="match status" value="1"/>
</dbReference>
<dbReference type="Proteomes" id="UP001156691">
    <property type="component" value="Unassembled WGS sequence"/>
</dbReference>
<keyword evidence="8" id="KW-1185">Reference proteome</keyword>
<dbReference type="CDD" id="cd00751">
    <property type="entry name" value="thiolase"/>
    <property type="match status" value="1"/>
</dbReference>
<dbReference type="PANTHER" id="PTHR18919:SF107">
    <property type="entry name" value="ACETYL-COA ACETYLTRANSFERASE, CYTOSOLIC"/>
    <property type="match status" value="1"/>
</dbReference>
<dbReference type="EMBL" id="BSNS01000020">
    <property type="protein sequence ID" value="GLQ56223.1"/>
    <property type="molecule type" value="Genomic_DNA"/>
</dbReference>
<dbReference type="RefSeq" id="WP_284341645.1">
    <property type="nucleotide sequence ID" value="NZ_BSNS01000020.1"/>
</dbReference>
<dbReference type="Gene3D" id="3.40.47.10">
    <property type="match status" value="2"/>
</dbReference>
<feature type="domain" description="Thiolase C-terminal" evidence="6">
    <location>
        <begin position="271"/>
        <end position="391"/>
    </location>
</feature>
<dbReference type="Pfam" id="PF02803">
    <property type="entry name" value="Thiolase_C"/>
    <property type="match status" value="1"/>
</dbReference>
<keyword evidence="2 4" id="KW-0808">Transferase</keyword>
<dbReference type="NCBIfam" id="TIGR01930">
    <property type="entry name" value="AcCoA-C-Actrans"/>
    <property type="match status" value="1"/>
</dbReference>
<evidence type="ECO:0000256" key="2">
    <source>
        <dbReference type="ARBA" id="ARBA00022679"/>
    </source>
</evidence>
<proteinExistence type="inferred from homology"/>
<reference evidence="8" key="1">
    <citation type="journal article" date="2019" name="Int. J. Syst. Evol. Microbiol.">
        <title>The Global Catalogue of Microorganisms (GCM) 10K type strain sequencing project: providing services to taxonomists for standard genome sequencing and annotation.</title>
        <authorList>
            <consortium name="The Broad Institute Genomics Platform"/>
            <consortium name="The Broad Institute Genome Sequencing Center for Infectious Disease"/>
            <person name="Wu L."/>
            <person name="Ma J."/>
        </authorList>
    </citation>
    <scope>NUCLEOTIDE SEQUENCE [LARGE SCALE GENOMIC DNA]</scope>
    <source>
        <strain evidence="8">NBRC 112416</strain>
    </source>
</reference>
<evidence type="ECO:0000313" key="7">
    <source>
        <dbReference type="EMBL" id="GLQ56223.1"/>
    </source>
</evidence>
<dbReference type="PROSITE" id="PS00737">
    <property type="entry name" value="THIOLASE_2"/>
    <property type="match status" value="1"/>
</dbReference>
<sequence>MTVPSVVIVSARRTPIGSLAGALAPVAAHELGATAIRAAVADAGIEAADIEEAVLGQVLTGGLGMNPARQATRLAGLPDGAPAAVVNQVCGSGLRAVALASQQIETGSARIVLAGGQESMTNAPHFVAVRQGKKLGDLALRDSAMTDGLTDAFYGYPMGNTAENVARQHQIGREAQDTFALASHRKASAAAREGRFAREIATVTVAGRKGEAIVAEDEHIRHEADMAAMAKLRPAFIESGTVTAGNASGVNDGAAALVLMASDEAERRGTAPLARIAGWAHAGIDPQVMGLGPIPASLKLLDRLGWQPADVDLWEINEAFAAQSLAVVNELGLDTERVNVNGGAIALGHPIGASGARVLVTLLHEMARRGARRGVATLCIGGGMGIALGVERD</sequence>
<gene>
    <name evidence="7" type="primary">phbA</name>
    <name evidence="7" type="ORF">GCM10010862_34820</name>
</gene>
<organism evidence="7 8">
    <name type="scientific">Devosia nitrariae</name>
    <dbReference type="NCBI Taxonomy" id="2071872"/>
    <lineage>
        <taxon>Bacteria</taxon>
        <taxon>Pseudomonadati</taxon>
        <taxon>Pseudomonadota</taxon>
        <taxon>Alphaproteobacteria</taxon>
        <taxon>Hyphomicrobiales</taxon>
        <taxon>Devosiaceae</taxon>
        <taxon>Devosia</taxon>
    </lineage>
</organism>
<dbReference type="InterPro" id="IPR020616">
    <property type="entry name" value="Thiolase_N"/>
</dbReference>
<dbReference type="InterPro" id="IPR020617">
    <property type="entry name" value="Thiolase_C"/>
</dbReference>
<dbReference type="Pfam" id="PF00108">
    <property type="entry name" value="Thiolase_N"/>
    <property type="match status" value="1"/>
</dbReference>
<keyword evidence="3 4" id="KW-0012">Acyltransferase</keyword>
<comment type="similarity">
    <text evidence="1 4">Belongs to the thiolase-like superfamily. Thiolase family.</text>
</comment>
<comment type="caution">
    <text evidence="7">The sequence shown here is derived from an EMBL/GenBank/DDBJ whole genome shotgun (WGS) entry which is preliminary data.</text>
</comment>
<dbReference type="InterPro" id="IPR020613">
    <property type="entry name" value="Thiolase_CS"/>
</dbReference>